<organism evidence="1">
    <name type="scientific">freshwater metagenome</name>
    <dbReference type="NCBI Taxonomy" id="449393"/>
    <lineage>
        <taxon>unclassified sequences</taxon>
        <taxon>metagenomes</taxon>
        <taxon>ecological metagenomes</taxon>
    </lineage>
</organism>
<reference evidence="1" key="1">
    <citation type="submission" date="2020-05" db="EMBL/GenBank/DDBJ databases">
        <authorList>
            <person name="Chiriac C."/>
            <person name="Salcher M."/>
            <person name="Ghai R."/>
            <person name="Kavagutti S V."/>
        </authorList>
    </citation>
    <scope>NUCLEOTIDE SEQUENCE</scope>
</reference>
<protein>
    <submittedName>
        <fullName evidence="1">Unannotated protein</fullName>
    </submittedName>
</protein>
<sequence length="67" mass="7240">MLVRAKRPSADPLNILHTSLNERLGSPAAACELSPPATSSGSGRRRTVVFIKDVKKKIPENIQGPVY</sequence>
<gene>
    <name evidence="1" type="ORF">UFOPK2872_00258</name>
</gene>
<accession>A0A6J6UC88</accession>
<proteinExistence type="predicted"/>
<dbReference type="AlphaFoldDB" id="A0A6J6UC88"/>
<evidence type="ECO:0000313" key="1">
    <source>
        <dbReference type="EMBL" id="CAB4756744.1"/>
    </source>
</evidence>
<name>A0A6J6UC88_9ZZZZ</name>
<dbReference type="EMBL" id="CAEZZM010000015">
    <property type="protein sequence ID" value="CAB4756744.1"/>
    <property type="molecule type" value="Genomic_DNA"/>
</dbReference>